<sequence length="185" mass="20801">MVPMYPIVNHRQQDLDGFLPARDPRAAWNPIAFRPQPMAPAQQGYGDYPLMHSNIQPKSNPTLTDDNMLTLKMSMSQFSIDDIKVHKLGHSVFVNAQHGERKETRCFVSRGISRRFTLPKAADVEKLEAIYTLHGWLLLRAPLDPTAPEADKVLKNEPTPTEEAPEGAGATDVPKRTSVYIRRVC</sequence>
<name>A0ABN8IDI1_9NEOP</name>
<gene>
    <name evidence="5" type="ORF">IPOD504_LOCUS7773</name>
</gene>
<evidence type="ECO:0000256" key="3">
    <source>
        <dbReference type="SAM" id="MobiDB-lite"/>
    </source>
</evidence>
<feature type="region of interest" description="Disordered" evidence="3">
    <location>
        <begin position="149"/>
        <end position="172"/>
    </location>
</feature>
<dbReference type="EMBL" id="OW152814">
    <property type="protein sequence ID" value="CAH2050922.1"/>
    <property type="molecule type" value="Genomic_DNA"/>
</dbReference>
<reference evidence="5" key="1">
    <citation type="submission" date="2022-03" db="EMBL/GenBank/DDBJ databases">
        <authorList>
            <person name="Martin H S."/>
        </authorList>
    </citation>
    <scope>NUCLEOTIDE SEQUENCE</scope>
</reference>
<evidence type="ECO:0000256" key="1">
    <source>
        <dbReference type="PROSITE-ProRule" id="PRU00285"/>
    </source>
</evidence>
<dbReference type="PROSITE" id="PS01031">
    <property type="entry name" value="SHSP"/>
    <property type="match status" value="1"/>
</dbReference>
<accession>A0ABN8IDI1</accession>
<comment type="similarity">
    <text evidence="1 2">Belongs to the small heat shock protein (HSP20) family.</text>
</comment>
<keyword evidence="6" id="KW-1185">Reference proteome</keyword>
<feature type="domain" description="SHSP" evidence="4">
    <location>
        <begin position="50"/>
        <end position="159"/>
    </location>
</feature>
<evidence type="ECO:0000256" key="2">
    <source>
        <dbReference type="RuleBase" id="RU003616"/>
    </source>
</evidence>
<dbReference type="InterPro" id="IPR002068">
    <property type="entry name" value="A-crystallin/Hsp20_dom"/>
</dbReference>
<dbReference type="CDD" id="cd06526">
    <property type="entry name" value="metazoan_ACD"/>
    <property type="match status" value="1"/>
</dbReference>
<feature type="non-terminal residue" evidence="5">
    <location>
        <position position="185"/>
    </location>
</feature>
<evidence type="ECO:0000259" key="4">
    <source>
        <dbReference type="PROSITE" id="PS01031"/>
    </source>
</evidence>
<proteinExistence type="inferred from homology"/>
<dbReference type="Proteomes" id="UP000837857">
    <property type="component" value="Chromosome 2"/>
</dbReference>
<dbReference type="SUPFAM" id="SSF49764">
    <property type="entry name" value="HSP20-like chaperones"/>
    <property type="match status" value="1"/>
</dbReference>
<dbReference type="Gene3D" id="2.60.40.790">
    <property type="match status" value="1"/>
</dbReference>
<dbReference type="Pfam" id="PF00011">
    <property type="entry name" value="HSP20"/>
    <property type="match status" value="1"/>
</dbReference>
<organism evidence="5 6">
    <name type="scientific">Iphiclides podalirius</name>
    <name type="common">scarce swallowtail</name>
    <dbReference type="NCBI Taxonomy" id="110791"/>
    <lineage>
        <taxon>Eukaryota</taxon>
        <taxon>Metazoa</taxon>
        <taxon>Ecdysozoa</taxon>
        <taxon>Arthropoda</taxon>
        <taxon>Hexapoda</taxon>
        <taxon>Insecta</taxon>
        <taxon>Pterygota</taxon>
        <taxon>Neoptera</taxon>
        <taxon>Endopterygota</taxon>
        <taxon>Lepidoptera</taxon>
        <taxon>Glossata</taxon>
        <taxon>Ditrysia</taxon>
        <taxon>Papilionoidea</taxon>
        <taxon>Papilionidae</taxon>
        <taxon>Papilioninae</taxon>
        <taxon>Iphiclides</taxon>
    </lineage>
</organism>
<protein>
    <recommendedName>
        <fullName evidence="4">SHSP domain-containing protein</fullName>
    </recommendedName>
</protein>
<evidence type="ECO:0000313" key="6">
    <source>
        <dbReference type="Proteomes" id="UP000837857"/>
    </source>
</evidence>
<evidence type="ECO:0000313" key="5">
    <source>
        <dbReference type="EMBL" id="CAH2050922.1"/>
    </source>
</evidence>
<feature type="compositionally biased region" description="Low complexity" evidence="3">
    <location>
        <begin position="157"/>
        <end position="171"/>
    </location>
</feature>
<dbReference type="InterPro" id="IPR008978">
    <property type="entry name" value="HSP20-like_chaperone"/>
</dbReference>